<dbReference type="GO" id="GO:0003677">
    <property type="term" value="F:DNA binding"/>
    <property type="evidence" value="ECO:0007669"/>
    <property type="project" value="InterPro"/>
</dbReference>
<sequence length="451" mass="51932">MSIIRQGSLFDIQELYDLEPTQRFEAIFSAIDIEPIFAVVTKKSRFGRPVDLNYAAMIYSLVARISERIPFIKDLVKRLKNDMIFRLDCGFLVSDSVPSEAAYSRIVTIISESNVLEKVQETLLHQAITEGFITDDTVAIDATHFLAKDQAPPKEEQPKQEPKKRGRKSKEEREQWLVEKAEREANLPLFEKKIEEQLDVPLAELRAEIPQAPEWGVKKNSEGKNVFWYGYKAHLAVGTTSQYILQSLLSSANLNDGKAAIPLLKGIHERVTLSSLRYETMDAGYDYEPIYTQIHRMGHQAVIAYNKRNEPEPIGFDKHFAPTCVREHSYRYDSFDSKYETLKYTRPKECEDCPLANDGLCQKVYKVKITTDLRKYTAPARGSKAWKKIFKRRTAVERVNAYLKEYFQLNNVRYRTGKRAKVHFDLVTLVYNASKLAADRLNLMLNQQQAA</sequence>
<dbReference type="InterPro" id="IPR008490">
    <property type="entry name" value="Transposase_InsH_N"/>
</dbReference>
<dbReference type="Pfam" id="PF01609">
    <property type="entry name" value="DDE_Tnp_1"/>
    <property type="match status" value="1"/>
</dbReference>
<proteinExistence type="predicted"/>
<dbReference type="InterPro" id="IPR047629">
    <property type="entry name" value="IS1182_transpos"/>
</dbReference>
<dbReference type="PANTHER" id="PTHR35604">
    <property type="entry name" value="TRANSPOSASE INSH FOR INSERTION SEQUENCE ELEMENT IS5A-RELATED"/>
    <property type="match status" value="1"/>
</dbReference>
<accession>A0A926NPD9</accession>
<dbReference type="PANTHER" id="PTHR35604:SF2">
    <property type="entry name" value="TRANSPOSASE INSH FOR INSERTION SEQUENCE ELEMENT IS5A-RELATED"/>
    <property type="match status" value="1"/>
</dbReference>
<evidence type="ECO:0000259" key="3">
    <source>
        <dbReference type="Pfam" id="PF05598"/>
    </source>
</evidence>
<dbReference type="Proteomes" id="UP000626844">
    <property type="component" value="Unassembled WGS sequence"/>
</dbReference>
<organism evidence="4 5">
    <name type="scientific">Metabacillus arenae</name>
    <dbReference type="NCBI Taxonomy" id="2771434"/>
    <lineage>
        <taxon>Bacteria</taxon>
        <taxon>Bacillati</taxon>
        <taxon>Bacillota</taxon>
        <taxon>Bacilli</taxon>
        <taxon>Bacillales</taxon>
        <taxon>Bacillaceae</taxon>
        <taxon>Metabacillus</taxon>
    </lineage>
</organism>
<dbReference type="GO" id="GO:0004803">
    <property type="term" value="F:transposase activity"/>
    <property type="evidence" value="ECO:0007669"/>
    <property type="project" value="InterPro"/>
</dbReference>
<evidence type="ECO:0000259" key="2">
    <source>
        <dbReference type="Pfam" id="PF01609"/>
    </source>
</evidence>
<dbReference type="RefSeq" id="WP_191162973.1">
    <property type="nucleotide sequence ID" value="NZ_JACXAI010000078.1"/>
</dbReference>
<dbReference type="NCBIfam" id="NF033551">
    <property type="entry name" value="transpos_IS1182"/>
    <property type="match status" value="1"/>
</dbReference>
<comment type="caution">
    <text evidence="4">The sequence shown here is derived from an EMBL/GenBank/DDBJ whole genome shotgun (WGS) entry which is preliminary data.</text>
</comment>
<evidence type="ECO:0000256" key="1">
    <source>
        <dbReference type="SAM" id="MobiDB-lite"/>
    </source>
</evidence>
<dbReference type="GO" id="GO:0006313">
    <property type="term" value="P:DNA transposition"/>
    <property type="evidence" value="ECO:0007669"/>
    <property type="project" value="InterPro"/>
</dbReference>
<dbReference type="Pfam" id="PF05598">
    <property type="entry name" value="DUF772"/>
    <property type="match status" value="1"/>
</dbReference>
<reference evidence="4" key="1">
    <citation type="submission" date="2020-09" db="EMBL/GenBank/DDBJ databases">
        <title>A novel bacterium of genus Bacillus, isolated from South China Sea.</title>
        <authorList>
            <person name="Huang H."/>
            <person name="Mo K."/>
            <person name="Hu Y."/>
        </authorList>
    </citation>
    <scope>NUCLEOTIDE SEQUENCE</scope>
    <source>
        <strain evidence="4">IB182487</strain>
    </source>
</reference>
<keyword evidence="5" id="KW-1185">Reference proteome</keyword>
<evidence type="ECO:0000313" key="5">
    <source>
        <dbReference type="Proteomes" id="UP000626844"/>
    </source>
</evidence>
<feature type="domain" description="Transposase InsH N-terminal" evidence="3">
    <location>
        <begin position="15"/>
        <end position="106"/>
    </location>
</feature>
<dbReference type="InterPro" id="IPR002559">
    <property type="entry name" value="Transposase_11"/>
</dbReference>
<name>A0A926NPD9_9BACI</name>
<dbReference type="AlphaFoldDB" id="A0A926NPD9"/>
<protein>
    <submittedName>
        <fullName evidence="4">IS1182 family transposase</fullName>
    </submittedName>
</protein>
<gene>
    <name evidence="4" type="ORF">IC621_26185</name>
</gene>
<dbReference type="EMBL" id="JACXAI010000078">
    <property type="protein sequence ID" value="MBD1383633.1"/>
    <property type="molecule type" value="Genomic_DNA"/>
</dbReference>
<feature type="domain" description="Transposase IS4-like" evidence="2">
    <location>
        <begin position="208"/>
        <end position="432"/>
    </location>
</feature>
<feature type="region of interest" description="Disordered" evidence="1">
    <location>
        <begin position="147"/>
        <end position="174"/>
    </location>
</feature>
<evidence type="ECO:0000313" key="4">
    <source>
        <dbReference type="EMBL" id="MBD1383633.1"/>
    </source>
</evidence>
<feature type="compositionally biased region" description="Basic and acidic residues" evidence="1">
    <location>
        <begin position="151"/>
        <end position="174"/>
    </location>
</feature>